<evidence type="ECO:0000313" key="1">
    <source>
        <dbReference type="EMBL" id="JAD86578.1"/>
    </source>
</evidence>
<reference evidence="1" key="1">
    <citation type="submission" date="2014-09" db="EMBL/GenBank/DDBJ databases">
        <authorList>
            <person name="Magalhaes I.L.F."/>
            <person name="Oliveira U."/>
            <person name="Santos F.R."/>
            <person name="Vidigal T.H.D.A."/>
            <person name="Brescovit A.D."/>
            <person name="Santos A.J."/>
        </authorList>
    </citation>
    <scope>NUCLEOTIDE SEQUENCE</scope>
    <source>
        <tissue evidence="1">Shoot tissue taken approximately 20 cm above the soil surface</tissue>
    </source>
</reference>
<sequence>MGTTGGDKQLLYKSVQDSKNYALISPQMGKQAR</sequence>
<proteinExistence type="predicted"/>
<accession>A0A0A9DIU6</accession>
<reference evidence="1" key="2">
    <citation type="journal article" date="2015" name="Data Brief">
        <title>Shoot transcriptome of the giant reed, Arundo donax.</title>
        <authorList>
            <person name="Barrero R.A."/>
            <person name="Guerrero F.D."/>
            <person name="Moolhuijzen P."/>
            <person name="Goolsby J.A."/>
            <person name="Tidwell J."/>
            <person name="Bellgard S.E."/>
            <person name="Bellgard M.I."/>
        </authorList>
    </citation>
    <scope>NUCLEOTIDE SEQUENCE</scope>
    <source>
        <tissue evidence="1">Shoot tissue taken approximately 20 cm above the soil surface</tissue>
    </source>
</reference>
<dbReference type="AlphaFoldDB" id="A0A0A9DIU6"/>
<protein>
    <submittedName>
        <fullName evidence="1">DAPB2</fullName>
    </submittedName>
</protein>
<dbReference type="EMBL" id="GBRH01211317">
    <property type="protein sequence ID" value="JAD86578.1"/>
    <property type="molecule type" value="Transcribed_RNA"/>
</dbReference>
<name>A0A0A9DIU6_ARUDO</name>
<organism evidence="1">
    <name type="scientific">Arundo donax</name>
    <name type="common">Giant reed</name>
    <name type="synonym">Donax arundinaceus</name>
    <dbReference type="NCBI Taxonomy" id="35708"/>
    <lineage>
        <taxon>Eukaryota</taxon>
        <taxon>Viridiplantae</taxon>
        <taxon>Streptophyta</taxon>
        <taxon>Embryophyta</taxon>
        <taxon>Tracheophyta</taxon>
        <taxon>Spermatophyta</taxon>
        <taxon>Magnoliopsida</taxon>
        <taxon>Liliopsida</taxon>
        <taxon>Poales</taxon>
        <taxon>Poaceae</taxon>
        <taxon>PACMAD clade</taxon>
        <taxon>Arundinoideae</taxon>
        <taxon>Arundineae</taxon>
        <taxon>Arundo</taxon>
    </lineage>
</organism>